<gene>
    <name evidence="1" type="ORF">AF332_03545</name>
</gene>
<sequence>MQHHPFHFAYALINTLIYKQFHHRSPGHLLQSPAFHITASPDRFQAKSLNKSPYALYPV</sequence>
<evidence type="ECO:0000313" key="1">
    <source>
        <dbReference type="EMBL" id="KON85973.1"/>
    </source>
</evidence>
<comment type="caution">
    <text evidence="1">The sequence shown here is derived from an EMBL/GenBank/DDBJ whole genome shotgun (WGS) entry which is preliminary data.</text>
</comment>
<protein>
    <submittedName>
        <fullName evidence="1">Uncharacterized protein</fullName>
    </submittedName>
</protein>
<dbReference type="Proteomes" id="UP000037109">
    <property type="component" value="Unassembled WGS sequence"/>
</dbReference>
<dbReference type="PATRIC" id="fig|1459.3.peg.722"/>
<organism evidence="1 2">
    <name type="scientific">Sporosarcina globispora</name>
    <name type="common">Bacillus globisporus</name>
    <dbReference type="NCBI Taxonomy" id="1459"/>
    <lineage>
        <taxon>Bacteria</taxon>
        <taxon>Bacillati</taxon>
        <taxon>Bacillota</taxon>
        <taxon>Bacilli</taxon>
        <taxon>Bacillales</taxon>
        <taxon>Caryophanaceae</taxon>
        <taxon>Sporosarcina</taxon>
    </lineage>
</organism>
<keyword evidence="2" id="KW-1185">Reference proteome</keyword>
<accession>A0A0M0G892</accession>
<proteinExistence type="predicted"/>
<dbReference type="EMBL" id="LGUF01000007">
    <property type="protein sequence ID" value="KON85973.1"/>
    <property type="molecule type" value="Genomic_DNA"/>
</dbReference>
<reference evidence="2" key="1">
    <citation type="submission" date="2015-07" db="EMBL/GenBank/DDBJ databases">
        <title>Fjat-10036 dsm4.</title>
        <authorList>
            <person name="Liu B."/>
            <person name="Wang J."/>
            <person name="Zhu Y."/>
            <person name="Liu G."/>
            <person name="Chen Q."/>
            <person name="Chen Z."/>
            <person name="Lan J."/>
            <person name="Che J."/>
            <person name="Ge C."/>
            <person name="Shi H."/>
            <person name="Pan Z."/>
            <person name="Liu X."/>
        </authorList>
    </citation>
    <scope>NUCLEOTIDE SEQUENCE [LARGE SCALE GENOMIC DNA]</scope>
    <source>
        <strain evidence="2">DSM 4</strain>
    </source>
</reference>
<name>A0A0M0G892_SPOGL</name>
<dbReference type="AlphaFoldDB" id="A0A0M0G892"/>
<evidence type="ECO:0000313" key="2">
    <source>
        <dbReference type="Proteomes" id="UP000037109"/>
    </source>
</evidence>
<dbReference type="STRING" id="1459.AF332_03545"/>